<evidence type="ECO:0000313" key="2">
    <source>
        <dbReference type="Proteomes" id="UP001054837"/>
    </source>
</evidence>
<accession>A0AAV4U7J2</accession>
<reference evidence="1 2" key="1">
    <citation type="submission" date="2021-06" db="EMBL/GenBank/DDBJ databases">
        <title>Caerostris darwini draft genome.</title>
        <authorList>
            <person name="Kono N."/>
            <person name="Arakawa K."/>
        </authorList>
    </citation>
    <scope>NUCLEOTIDE SEQUENCE [LARGE SCALE GENOMIC DNA]</scope>
</reference>
<organism evidence="1 2">
    <name type="scientific">Caerostris darwini</name>
    <dbReference type="NCBI Taxonomy" id="1538125"/>
    <lineage>
        <taxon>Eukaryota</taxon>
        <taxon>Metazoa</taxon>
        <taxon>Ecdysozoa</taxon>
        <taxon>Arthropoda</taxon>
        <taxon>Chelicerata</taxon>
        <taxon>Arachnida</taxon>
        <taxon>Araneae</taxon>
        <taxon>Araneomorphae</taxon>
        <taxon>Entelegynae</taxon>
        <taxon>Araneoidea</taxon>
        <taxon>Araneidae</taxon>
        <taxon>Caerostris</taxon>
    </lineage>
</organism>
<comment type="caution">
    <text evidence="1">The sequence shown here is derived from an EMBL/GenBank/DDBJ whole genome shotgun (WGS) entry which is preliminary data.</text>
</comment>
<sequence>MFIHKKNEKGFEAISVVPSSSSHTICPTRFPQSLSETALVKHSPDDALRPGSDGPQVLVPLLDAELGLNDLLHEEAVALPFKQN</sequence>
<dbReference type="EMBL" id="BPLQ01010797">
    <property type="protein sequence ID" value="GIY53737.1"/>
    <property type="molecule type" value="Genomic_DNA"/>
</dbReference>
<keyword evidence="2" id="KW-1185">Reference proteome</keyword>
<gene>
    <name evidence="1" type="ORF">CDAR_314301</name>
</gene>
<dbReference type="Proteomes" id="UP001054837">
    <property type="component" value="Unassembled WGS sequence"/>
</dbReference>
<proteinExistence type="predicted"/>
<evidence type="ECO:0000313" key="1">
    <source>
        <dbReference type="EMBL" id="GIY53737.1"/>
    </source>
</evidence>
<dbReference type="AlphaFoldDB" id="A0AAV4U7J2"/>
<name>A0AAV4U7J2_9ARAC</name>
<protein>
    <submittedName>
        <fullName evidence="1">Uncharacterized protein</fullName>
    </submittedName>
</protein>